<dbReference type="Proteomes" id="UP000051521">
    <property type="component" value="Unassembled WGS sequence"/>
</dbReference>
<dbReference type="SUPFAM" id="SSF57997">
    <property type="entry name" value="Tropomyosin"/>
    <property type="match status" value="1"/>
</dbReference>
<reference evidence="9 11" key="1">
    <citation type="submission" date="2012-06" db="EMBL/GenBank/DDBJ databases">
        <title>Draft genome sequence of Lactobacillus gigeriorum CRBIP 24.85T, isolated from chicken crop.</title>
        <authorList>
            <person name="Cousin S."/>
            <person name="Ma L."/>
            <person name="Creno S."/>
            <person name="Clermont D."/>
            <person name="Loux V."/>
            <person name="Bizet C."/>
            <person name="Bouchier C."/>
        </authorList>
    </citation>
    <scope>NUCLEOTIDE SEQUENCE [LARGE SCALE GENOMIC DNA]</scope>
    <source>
        <strain evidence="11">CRBIP 24.85T</strain>
        <strain evidence="9">Type strain: CRBIP 24.85</strain>
    </source>
</reference>
<dbReference type="InterPro" id="IPR027417">
    <property type="entry name" value="P-loop_NTPase"/>
</dbReference>
<dbReference type="SUPFAM" id="SSF52540">
    <property type="entry name" value="P-loop containing nucleoside triphosphate hydrolases"/>
    <property type="match status" value="1"/>
</dbReference>
<evidence type="ECO:0000256" key="1">
    <source>
        <dbReference type="ARBA" id="ARBA00004496"/>
    </source>
</evidence>
<reference evidence="10 12" key="2">
    <citation type="journal article" date="2015" name="Genome Announc.">
        <title>Expanding the biotechnology potential of lactobacilli through comparative genomics of 213 strains and associated genera.</title>
        <authorList>
            <person name="Sun Z."/>
            <person name="Harris H.M."/>
            <person name="McCann A."/>
            <person name="Guo C."/>
            <person name="Argimon S."/>
            <person name="Zhang W."/>
            <person name="Yang X."/>
            <person name="Jeffery I.B."/>
            <person name="Cooney J.C."/>
            <person name="Kagawa T.F."/>
            <person name="Liu W."/>
            <person name="Song Y."/>
            <person name="Salvetti E."/>
            <person name="Wrobel A."/>
            <person name="Rasinkangas P."/>
            <person name="Parkhill J."/>
            <person name="Rea M.C."/>
            <person name="O'Sullivan O."/>
            <person name="Ritari J."/>
            <person name="Douillard F.P."/>
            <person name="Paul Ross R."/>
            <person name="Yang R."/>
            <person name="Briner A.E."/>
            <person name="Felis G.E."/>
            <person name="de Vos W.M."/>
            <person name="Barrangou R."/>
            <person name="Klaenhammer T.R."/>
            <person name="Caufield P.W."/>
            <person name="Cui Y."/>
            <person name="Zhang H."/>
            <person name="O'Toole P.W."/>
        </authorList>
    </citation>
    <scope>NUCLEOTIDE SEQUENCE [LARGE SCALE GENOMIC DNA]</scope>
    <source>
        <strain evidence="10 12">DSM 23908</strain>
    </source>
</reference>
<dbReference type="GO" id="GO:0006260">
    <property type="term" value="P:DNA replication"/>
    <property type="evidence" value="ECO:0007669"/>
    <property type="project" value="UniProtKB-UniRule"/>
</dbReference>
<dbReference type="PANTHER" id="PTHR43977">
    <property type="entry name" value="STRUCTURAL MAINTENANCE OF CHROMOSOMES PROTEIN 3"/>
    <property type="match status" value="1"/>
</dbReference>
<dbReference type="OrthoDB" id="9808768at2"/>
<dbReference type="InterPro" id="IPR024704">
    <property type="entry name" value="SMC"/>
</dbReference>
<feature type="binding site" evidence="7">
    <location>
        <begin position="32"/>
        <end position="39"/>
    </location>
    <ligand>
        <name>ATP</name>
        <dbReference type="ChEBI" id="CHEBI:30616"/>
    </ligand>
</feature>
<dbReference type="PIRSF" id="PIRSF005719">
    <property type="entry name" value="SMC"/>
    <property type="match status" value="1"/>
</dbReference>
<comment type="function">
    <text evidence="7">Required for chromosome condensation and partitioning.</text>
</comment>
<dbReference type="Gene3D" id="1.20.1060.20">
    <property type="match status" value="1"/>
</dbReference>
<evidence type="ECO:0000259" key="8">
    <source>
        <dbReference type="SMART" id="SM00968"/>
    </source>
</evidence>
<dbReference type="STRING" id="1423751.FC38_GL000253"/>
<comment type="subcellular location">
    <subcellularLocation>
        <location evidence="1 7">Cytoplasm</location>
    </subcellularLocation>
</comment>
<dbReference type="NCBIfam" id="TIGR02168">
    <property type="entry name" value="SMC_prok_B"/>
    <property type="match status" value="1"/>
</dbReference>
<dbReference type="SUPFAM" id="SSF75553">
    <property type="entry name" value="Smc hinge domain"/>
    <property type="match status" value="1"/>
</dbReference>
<dbReference type="Pfam" id="PF02463">
    <property type="entry name" value="SMC_N"/>
    <property type="match status" value="1"/>
</dbReference>
<comment type="domain">
    <text evidence="7">Contains large globular domains required for ATP hydrolysis at each terminus and a third globular domain forming a flexible hinge near the middle of the molecule. These domains are separated by coiled-coil structures.</text>
</comment>
<evidence type="ECO:0000256" key="2">
    <source>
        <dbReference type="ARBA" id="ARBA00022490"/>
    </source>
</evidence>
<dbReference type="GO" id="GO:0016887">
    <property type="term" value="F:ATP hydrolysis activity"/>
    <property type="evidence" value="ECO:0007669"/>
    <property type="project" value="InterPro"/>
</dbReference>
<accession>I7J1A0</accession>
<dbReference type="GO" id="GO:0030261">
    <property type="term" value="P:chromosome condensation"/>
    <property type="evidence" value="ECO:0007669"/>
    <property type="project" value="InterPro"/>
</dbReference>
<dbReference type="Gene3D" id="3.30.70.1620">
    <property type="match status" value="1"/>
</dbReference>
<comment type="subunit">
    <text evidence="7">Homodimer.</text>
</comment>
<dbReference type="InterPro" id="IPR011890">
    <property type="entry name" value="SMC_prok"/>
</dbReference>
<evidence type="ECO:0000313" key="9">
    <source>
        <dbReference type="EMBL" id="CCI86182.1"/>
    </source>
</evidence>
<comment type="similarity">
    <text evidence="7">Belongs to the SMC family.</text>
</comment>
<dbReference type="GO" id="GO:0005524">
    <property type="term" value="F:ATP binding"/>
    <property type="evidence" value="ECO:0007669"/>
    <property type="project" value="UniProtKB-UniRule"/>
</dbReference>
<keyword evidence="5 7" id="KW-0175">Coiled coil</keyword>
<evidence type="ECO:0000256" key="4">
    <source>
        <dbReference type="ARBA" id="ARBA00022840"/>
    </source>
</evidence>
<protein>
    <recommendedName>
        <fullName evidence="7">Chromosome partition protein Smc</fullName>
    </recommendedName>
</protein>
<dbReference type="Gene3D" id="1.10.287.1490">
    <property type="match status" value="1"/>
</dbReference>
<keyword evidence="9" id="KW-0131">Cell cycle</keyword>
<evidence type="ECO:0000313" key="10">
    <source>
        <dbReference type="EMBL" id="KRN13263.1"/>
    </source>
</evidence>
<proteinExistence type="inferred from homology"/>
<dbReference type="RefSeq" id="WP_008472039.1">
    <property type="nucleotide sequence ID" value="NZ_AYZO01000010.1"/>
</dbReference>
<dbReference type="CDD" id="cd03278">
    <property type="entry name" value="ABC_SMC_barmotin"/>
    <property type="match status" value="2"/>
</dbReference>
<keyword evidence="12" id="KW-1185">Reference proteome</keyword>
<dbReference type="GO" id="GO:0003677">
    <property type="term" value="F:DNA binding"/>
    <property type="evidence" value="ECO:0007669"/>
    <property type="project" value="UniProtKB-UniRule"/>
</dbReference>
<feature type="domain" description="SMC hinge" evidence="8">
    <location>
        <begin position="515"/>
        <end position="636"/>
    </location>
</feature>
<gene>
    <name evidence="7" type="primary">smc</name>
    <name evidence="9" type="ORF">BN52_04275</name>
    <name evidence="10" type="ORF">FC38_GL000253</name>
</gene>
<dbReference type="EMBL" id="AYZO01000010">
    <property type="protein sequence ID" value="KRN13263.1"/>
    <property type="molecule type" value="Genomic_DNA"/>
</dbReference>
<evidence type="ECO:0000256" key="3">
    <source>
        <dbReference type="ARBA" id="ARBA00022741"/>
    </source>
</evidence>
<name>I7J1A0_9LACO</name>
<dbReference type="InterPro" id="IPR010935">
    <property type="entry name" value="SMC_hinge"/>
</dbReference>
<evidence type="ECO:0000256" key="6">
    <source>
        <dbReference type="ARBA" id="ARBA00023125"/>
    </source>
</evidence>
<dbReference type="GO" id="GO:0007059">
    <property type="term" value="P:chromosome segregation"/>
    <property type="evidence" value="ECO:0007669"/>
    <property type="project" value="UniProtKB-UniRule"/>
</dbReference>
<dbReference type="InterPro" id="IPR003395">
    <property type="entry name" value="RecF/RecN/SMC_N"/>
</dbReference>
<dbReference type="Gene3D" id="1.20.5.340">
    <property type="match status" value="1"/>
</dbReference>
<keyword evidence="6 7" id="KW-0238">DNA-binding</keyword>
<comment type="caution">
    <text evidence="9">The sequence shown here is derived from an EMBL/GenBank/DDBJ whole genome shotgun (WGS) entry which is preliminary data.</text>
</comment>
<sequence length="1187" mass="134332">MPLTELIIDGFKSFADKTTIHFNDGITAIVGPNGSGKSNITEALRWVMGESRAKTLRGDNMKDIIFAGSQFRKPLNRAEVTLIFDNKKRELRFDDDRVSVTRRLLRSGDSEYLINKRLVRLRDIKELFMDSGISQNSLAIISQGRVDQILNSKPEERKALFEEAAGVLHFKAQKEAAESQLAKTNDNLIRINDLVKELENQIGPLQEQSSLAKEYQFQKKGLDQALKTLLGLELHFLNQQKTELENQSVKSQQLLAKLDNEVKQSQAAVQEKREAYQKITNQRDVLQQKLVQVSQRVSDLTAQIQVAKQSKQFDLATQAEYQNQISDLTKQITGLTAEIKEIKGKEQVVDKEIRSLQEQKAKILKQLKDDPEKLNQLLDDERNNYIQLLQDQTSNNNQIVYLKSELKRANEEKQSQDNNVGVQLAQATNQLEQLKQSGKALKEEAEKLQITFEEVKAKKATSDQKARQIQQLVLQQRGKIQRLTARKEALNNIQKRHEGYYYGVRNILNHLSDYHGVVGAVGELLTFPENLEAAMITALGSSVQNLITDTKENAKNAINLLKRNNAGRATFLPLDGIRQYEIPSSTVNVLKTYPGFIGIANELVANKGKIDIKPAINYLLGTVVIVDSIETAVQVSQKVNRYRIVTLEGDVISPGGSMTGGVRNERNNTPLQTTSEINKLTQAITKYQEQLQIDSESLNEIESQGKRLVEQIAQLTAQLQDKHQALNSVMVSYQAQQKEVNRLESVNKLYTSRIEQQKAEVAKLTDEIAQLTKEQNNFEDKITAQKAKINDLQLRINDFAKMNQELQSKVNDLEPKIAVSENKLENLRDQRKDKQRQLAMQDKQLKLIKAKFADLSNSSQASSDKQEQLEQNLVTLEAEKKATEQQLTELAVKMGQANAQINKLDQVASRNYDLRKDAAVEQEELSVKLAKITSQMNQHLNTLSEDYSLTYEAVIKQITVENTEEERDRLKRSIKLHRMSIEDIGPVNLNAIEEYESVKQRYDFLKGQQDDLVTARENLKQSMSELDDEVNRRFSNTFEKIATSFSKIFPKVFGGGSAKLLLTEPENLMTTGIEIIAEPPGKKLQRLSLLSGGERALTAITLLFAMLNINPVPFCVLDEVEAALDDANIDRFGKFLKKYDLETQFIVITHRRGTMEQASQLFGVVMQESGVSQILSVNLKDIDEEVE</sequence>
<evidence type="ECO:0000256" key="7">
    <source>
        <dbReference type="HAMAP-Rule" id="MF_01894"/>
    </source>
</evidence>
<dbReference type="SMART" id="SM00968">
    <property type="entry name" value="SMC_hinge"/>
    <property type="match status" value="1"/>
</dbReference>
<dbReference type="Proteomes" id="UP000009326">
    <property type="component" value="Unassembled WGS sequence"/>
</dbReference>
<keyword evidence="9" id="KW-0132">Cell division</keyword>
<organism evidence="9 11">
    <name type="scientific">Lactobacillus gigeriorum DSM 23908 = CRBIP 24.85</name>
    <dbReference type="NCBI Taxonomy" id="1423751"/>
    <lineage>
        <taxon>Bacteria</taxon>
        <taxon>Bacillati</taxon>
        <taxon>Bacillota</taxon>
        <taxon>Bacilli</taxon>
        <taxon>Lactobacillales</taxon>
        <taxon>Lactobacillaceae</taxon>
        <taxon>Lactobacillus</taxon>
    </lineage>
</organism>
<keyword evidence="4 7" id="KW-0067">ATP-binding</keyword>
<evidence type="ECO:0000313" key="11">
    <source>
        <dbReference type="Proteomes" id="UP000009326"/>
    </source>
</evidence>
<dbReference type="HAMAP" id="MF_01894">
    <property type="entry name" value="Smc_prok"/>
    <property type="match status" value="1"/>
</dbReference>
<dbReference type="EMBL" id="CAKC01000002">
    <property type="protein sequence ID" value="CCI86182.1"/>
    <property type="molecule type" value="Genomic_DNA"/>
</dbReference>
<dbReference type="Pfam" id="PF06470">
    <property type="entry name" value="SMC_hinge"/>
    <property type="match status" value="1"/>
</dbReference>
<evidence type="ECO:0000313" key="12">
    <source>
        <dbReference type="Proteomes" id="UP000051521"/>
    </source>
</evidence>
<dbReference type="AlphaFoldDB" id="I7J1A0"/>
<keyword evidence="3 7" id="KW-0547">Nucleotide-binding</keyword>
<dbReference type="Gene3D" id="3.40.50.300">
    <property type="entry name" value="P-loop containing nucleotide triphosphate hydrolases"/>
    <property type="match status" value="2"/>
</dbReference>
<dbReference type="GO" id="GO:0007062">
    <property type="term" value="P:sister chromatid cohesion"/>
    <property type="evidence" value="ECO:0007669"/>
    <property type="project" value="InterPro"/>
</dbReference>
<dbReference type="PATRIC" id="fig|1423751.3.peg.257"/>
<feature type="coiled-coil region" evidence="7">
    <location>
        <begin position="237"/>
        <end position="458"/>
    </location>
</feature>
<dbReference type="GO" id="GO:0051301">
    <property type="term" value="P:cell division"/>
    <property type="evidence" value="ECO:0007669"/>
    <property type="project" value="UniProtKB-KW"/>
</dbReference>
<keyword evidence="2 7" id="KW-0963">Cytoplasm</keyword>
<feature type="coiled-coil region" evidence="7">
    <location>
        <begin position="167"/>
        <end position="201"/>
    </location>
</feature>
<evidence type="ECO:0000256" key="5">
    <source>
        <dbReference type="ARBA" id="ARBA00023054"/>
    </source>
</evidence>
<dbReference type="InterPro" id="IPR036277">
    <property type="entry name" value="SMC_hinge_sf"/>
</dbReference>
<dbReference type="FunFam" id="3.40.50.300:FF:000901">
    <property type="entry name" value="Chromosome partition protein Smc"/>
    <property type="match status" value="1"/>
</dbReference>
<feature type="coiled-coil region" evidence="7">
    <location>
        <begin position="684"/>
        <end position="900"/>
    </location>
</feature>
<dbReference type="GO" id="GO:0005737">
    <property type="term" value="C:cytoplasm"/>
    <property type="evidence" value="ECO:0007669"/>
    <property type="project" value="UniProtKB-SubCell"/>
</dbReference>
<dbReference type="GO" id="GO:0005694">
    <property type="term" value="C:chromosome"/>
    <property type="evidence" value="ECO:0007669"/>
    <property type="project" value="InterPro"/>
</dbReference>